<reference evidence="3" key="2">
    <citation type="submission" date="2023-05" db="EMBL/GenBank/DDBJ databases">
        <authorList>
            <consortium name="Lawrence Berkeley National Laboratory"/>
            <person name="Steindorff A."/>
            <person name="Hensen N."/>
            <person name="Bonometti L."/>
            <person name="Westerberg I."/>
            <person name="Brannstrom I.O."/>
            <person name="Guillou S."/>
            <person name="Cros-Aarteil S."/>
            <person name="Calhoun S."/>
            <person name="Haridas S."/>
            <person name="Kuo A."/>
            <person name="Mondo S."/>
            <person name="Pangilinan J."/>
            <person name="Riley R."/>
            <person name="Labutti K."/>
            <person name="Andreopoulos B."/>
            <person name="Lipzen A."/>
            <person name="Chen C."/>
            <person name="Yanf M."/>
            <person name="Daum C."/>
            <person name="Ng V."/>
            <person name="Clum A."/>
            <person name="Ohm R."/>
            <person name="Martin F."/>
            <person name="Silar P."/>
            <person name="Natvig D."/>
            <person name="Lalanne C."/>
            <person name="Gautier V."/>
            <person name="Ament-Velasquez S.L."/>
            <person name="Kruys A."/>
            <person name="Hutchinson M.I."/>
            <person name="Powell A.J."/>
            <person name="Barry K."/>
            <person name="Miller A.N."/>
            <person name="Grigoriev I.V."/>
            <person name="Debuchy R."/>
            <person name="Gladieux P."/>
            <person name="Thoren M.H."/>
            <person name="Johannesson H."/>
        </authorList>
    </citation>
    <scope>NUCLEOTIDE SEQUENCE</scope>
    <source>
        <strain evidence="3">CBS 990.96</strain>
    </source>
</reference>
<dbReference type="AlphaFoldDB" id="A0AAN7BVF6"/>
<dbReference type="PANTHER" id="PTHR33112:SF16">
    <property type="entry name" value="HETEROKARYON INCOMPATIBILITY DOMAIN-CONTAINING PROTEIN"/>
    <property type="match status" value="1"/>
</dbReference>
<protein>
    <submittedName>
        <fullName evidence="3">Heterokaryon incompatibility protein-domain-containing protein</fullName>
    </submittedName>
</protein>
<name>A0AAN7BVF6_9PEZI</name>
<dbReference type="EMBL" id="MU865301">
    <property type="protein sequence ID" value="KAK4230187.1"/>
    <property type="molecule type" value="Genomic_DNA"/>
</dbReference>
<feature type="compositionally biased region" description="Low complexity" evidence="1">
    <location>
        <begin position="233"/>
        <end position="247"/>
    </location>
</feature>
<sequence length="758" mass="86799">MWFRSFVGCFGIFERTESSTFYDLDDDTDCSALQKSAETAERKLCKYCQSINIEVLGKIKGRSHAPNIETVRRNAGFCSLCRWLQSMKWYHPRAKGPLQSPKLGSLSYHIQNVCGADGKIATQLWFKTIHGLHTQPLLVFTYQGAVPAYSKIDLILTICTGDAAARYFKVPTRRTISDTSSTYTFDTAMAWLKSCQTQHDCQSIQLPLPKSTARWGNYKFQLPWDDRLWASSERSTTRTTNPSRSSTDGSWDERGNGRILPGRLVDLRQFSLLRPNQARIIDTVDIDFAKKQKKDGFYATLSYCRGSEDFYVIKELNMESAYTGIPYDNLPRTFKDAFYITKNLGVNFLWIDALCILQDSETDWKIESAKMAYIYTQAIFCIAADSSYGANGGCFNNRADQKPADGLIEIKKRLSDGTTESTLVVYKPDQEKSPTAIHDSPLSLRAWTYQERLLSTRILHYTSEQLFWECQDQLILPEDNVLIYTKPKPQINNLTTPNEALESWYCSIVEQYSSLKLSDPERDKLSGIAGLARLYHKTIQKPYVVGIWLCSSSVSPHQGLSWYLASCPIEQQPSHQRQNSFSWVSVNQPVKFLSGGNKQNFPFDIKDWTVSLKNKHDIFGSVNACSLTLNVLLKAGRLERRNCCSCENTCWVVMIKIFGEEIEIVLGTVFIDKGEDMKEQNVWSFPVSNSGVLVAVRDKEIFRRVGLVVLPRFRFKGWVDCGRCEVQEVSEREREKRFQFWKVRDWFRGCELEKIKLV</sequence>
<gene>
    <name evidence="3" type="ORF">QBC38DRAFT_57175</name>
</gene>
<evidence type="ECO:0000313" key="4">
    <source>
        <dbReference type="Proteomes" id="UP001301958"/>
    </source>
</evidence>
<dbReference type="PANTHER" id="PTHR33112">
    <property type="entry name" value="DOMAIN PROTEIN, PUTATIVE-RELATED"/>
    <property type="match status" value="1"/>
</dbReference>
<dbReference type="InterPro" id="IPR010730">
    <property type="entry name" value="HET"/>
</dbReference>
<proteinExistence type="predicted"/>
<comment type="caution">
    <text evidence="3">The sequence shown here is derived from an EMBL/GenBank/DDBJ whole genome shotgun (WGS) entry which is preliminary data.</text>
</comment>
<dbReference type="Pfam" id="PF06985">
    <property type="entry name" value="HET"/>
    <property type="match status" value="1"/>
</dbReference>
<keyword evidence="4" id="KW-1185">Reference proteome</keyword>
<feature type="domain" description="Heterokaryon incompatibility" evidence="2">
    <location>
        <begin position="298"/>
        <end position="451"/>
    </location>
</feature>
<evidence type="ECO:0000259" key="2">
    <source>
        <dbReference type="Pfam" id="PF06985"/>
    </source>
</evidence>
<evidence type="ECO:0000256" key="1">
    <source>
        <dbReference type="SAM" id="MobiDB-lite"/>
    </source>
</evidence>
<evidence type="ECO:0000313" key="3">
    <source>
        <dbReference type="EMBL" id="KAK4230187.1"/>
    </source>
</evidence>
<accession>A0AAN7BVF6</accession>
<reference evidence="3" key="1">
    <citation type="journal article" date="2023" name="Mol. Phylogenet. Evol.">
        <title>Genome-scale phylogeny and comparative genomics of the fungal order Sordariales.</title>
        <authorList>
            <person name="Hensen N."/>
            <person name="Bonometti L."/>
            <person name="Westerberg I."/>
            <person name="Brannstrom I.O."/>
            <person name="Guillou S."/>
            <person name="Cros-Aarteil S."/>
            <person name="Calhoun S."/>
            <person name="Haridas S."/>
            <person name="Kuo A."/>
            <person name="Mondo S."/>
            <person name="Pangilinan J."/>
            <person name="Riley R."/>
            <person name="LaButti K."/>
            <person name="Andreopoulos B."/>
            <person name="Lipzen A."/>
            <person name="Chen C."/>
            <person name="Yan M."/>
            <person name="Daum C."/>
            <person name="Ng V."/>
            <person name="Clum A."/>
            <person name="Steindorff A."/>
            <person name="Ohm R.A."/>
            <person name="Martin F."/>
            <person name="Silar P."/>
            <person name="Natvig D.O."/>
            <person name="Lalanne C."/>
            <person name="Gautier V."/>
            <person name="Ament-Velasquez S.L."/>
            <person name="Kruys A."/>
            <person name="Hutchinson M.I."/>
            <person name="Powell A.J."/>
            <person name="Barry K."/>
            <person name="Miller A.N."/>
            <person name="Grigoriev I.V."/>
            <person name="Debuchy R."/>
            <person name="Gladieux P."/>
            <person name="Hiltunen Thoren M."/>
            <person name="Johannesson H."/>
        </authorList>
    </citation>
    <scope>NUCLEOTIDE SEQUENCE</scope>
    <source>
        <strain evidence="3">CBS 990.96</strain>
    </source>
</reference>
<organism evidence="3 4">
    <name type="scientific">Podospora fimiseda</name>
    <dbReference type="NCBI Taxonomy" id="252190"/>
    <lineage>
        <taxon>Eukaryota</taxon>
        <taxon>Fungi</taxon>
        <taxon>Dikarya</taxon>
        <taxon>Ascomycota</taxon>
        <taxon>Pezizomycotina</taxon>
        <taxon>Sordariomycetes</taxon>
        <taxon>Sordariomycetidae</taxon>
        <taxon>Sordariales</taxon>
        <taxon>Podosporaceae</taxon>
        <taxon>Podospora</taxon>
    </lineage>
</organism>
<feature type="region of interest" description="Disordered" evidence="1">
    <location>
        <begin position="233"/>
        <end position="255"/>
    </location>
</feature>
<dbReference type="Proteomes" id="UP001301958">
    <property type="component" value="Unassembled WGS sequence"/>
</dbReference>